<dbReference type="InterPro" id="IPR001980">
    <property type="entry name" value="PPAT"/>
</dbReference>
<keyword evidence="4 9" id="KW-0547">Nucleotide-binding</keyword>
<dbReference type="Gene3D" id="3.40.50.620">
    <property type="entry name" value="HUPs"/>
    <property type="match status" value="1"/>
</dbReference>
<keyword evidence="3 9" id="KW-0548">Nucleotidyltransferase</keyword>
<dbReference type="CDD" id="cd02163">
    <property type="entry name" value="PPAT"/>
    <property type="match status" value="1"/>
</dbReference>
<dbReference type="PANTHER" id="PTHR21342:SF1">
    <property type="entry name" value="PHOSPHOPANTETHEINE ADENYLYLTRANSFERASE"/>
    <property type="match status" value="1"/>
</dbReference>
<dbReference type="GO" id="GO:0004595">
    <property type="term" value="F:pantetheine-phosphate adenylyltransferase activity"/>
    <property type="evidence" value="ECO:0007669"/>
    <property type="project" value="UniProtKB-UniRule"/>
</dbReference>
<evidence type="ECO:0000256" key="5">
    <source>
        <dbReference type="ARBA" id="ARBA00022840"/>
    </source>
</evidence>
<evidence type="ECO:0000256" key="9">
    <source>
        <dbReference type="HAMAP-Rule" id="MF_00151"/>
    </source>
</evidence>
<dbReference type="EMBL" id="JADINH010000131">
    <property type="protein sequence ID" value="MBO8415940.1"/>
    <property type="molecule type" value="Genomic_DNA"/>
</dbReference>
<dbReference type="GO" id="GO:0005524">
    <property type="term" value="F:ATP binding"/>
    <property type="evidence" value="ECO:0007669"/>
    <property type="project" value="UniProtKB-KW"/>
</dbReference>
<dbReference type="NCBIfam" id="TIGR01510">
    <property type="entry name" value="coaD_prev_kdtB"/>
    <property type="match status" value="1"/>
</dbReference>
<dbReference type="InterPro" id="IPR014729">
    <property type="entry name" value="Rossmann-like_a/b/a_fold"/>
</dbReference>
<feature type="binding site" evidence="9">
    <location>
        <position position="26"/>
    </location>
    <ligand>
        <name>ATP</name>
        <dbReference type="ChEBI" id="CHEBI:30616"/>
    </ligand>
</feature>
<comment type="subcellular location">
    <subcellularLocation>
        <location evidence="9">Cytoplasm</location>
    </subcellularLocation>
</comment>
<accession>A0A9D9DAS1</accession>
<evidence type="ECO:0000259" key="10">
    <source>
        <dbReference type="Pfam" id="PF01467"/>
    </source>
</evidence>
<comment type="pathway">
    <text evidence="9">Cofactor biosynthesis; coenzyme A biosynthesis; CoA from (R)-pantothenate: step 4/5.</text>
</comment>
<feature type="binding site" evidence="9">
    <location>
        <position position="96"/>
    </location>
    <ligand>
        <name>substrate</name>
    </ligand>
</feature>
<dbReference type="EC" id="2.7.7.3" evidence="9"/>
<feature type="binding site" evidence="9">
    <location>
        <position position="18"/>
    </location>
    <ligand>
        <name>substrate</name>
    </ligand>
</feature>
<evidence type="ECO:0000256" key="3">
    <source>
        <dbReference type="ARBA" id="ARBA00022695"/>
    </source>
</evidence>
<dbReference type="PANTHER" id="PTHR21342">
    <property type="entry name" value="PHOSPHOPANTETHEINE ADENYLYLTRANSFERASE"/>
    <property type="match status" value="1"/>
</dbReference>
<evidence type="ECO:0000256" key="7">
    <source>
        <dbReference type="ARBA" id="ARBA00022993"/>
    </source>
</evidence>
<dbReference type="PRINTS" id="PR01020">
    <property type="entry name" value="LPSBIOSNTHSS"/>
</dbReference>
<evidence type="ECO:0000256" key="4">
    <source>
        <dbReference type="ARBA" id="ARBA00022741"/>
    </source>
</evidence>
<comment type="similarity">
    <text evidence="9">Belongs to the bacterial CoaD family.</text>
</comment>
<keyword evidence="2 9" id="KW-0808">Transferase</keyword>
<reference evidence="11" key="1">
    <citation type="submission" date="2020-10" db="EMBL/GenBank/DDBJ databases">
        <authorList>
            <person name="Gilroy R."/>
        </authorList>
    </citation>
    <scope>NUCLEOTIDE SEQUENCE</scope>
    <source>
        <strain evidence="11">17213</strain>
    </source>
</reference>
<keyword evidence="1 9" id="KW-0963">Cytoplasm</keyword>
<evidence type="ECO:0000256" key="1">
    <source>
        <dbReference type="ARBA" id="ARBA00022490"/>
    </source>
</evidence>
<feature type="domain" description="Cytidyltransferase-like" evidence="10">
    <location>
        <begin position="14"/>
        <end position="142"/>
    </location>
</feature>
<proteinExistence type="inferred from homology"/>
<gene>
    <name evidence="9 11" type="primary">coaD</name>
    <name evidence="11" type="ORF">IAB19_06140</name>
</gene>
<keyword evidence="6 9" id="KW-0460">Magnesium</keyword>
<name>A0A9D9DAS1_9GAMM</name>
<comment type="cofactor">
    <cofactor evidence="9">
        <name>Mg(2+)</name>
        <dbReference type="ChEBI" id="CHEBI:18420"/>
    </cofactor>
</comment>
<comment type="caution">
    <text evidence="11">The sequence shown here is derived from an EMBL/GenBank/DDBJ whole genome shotgun (WGS) entry which is preliminary data.</text>
</comment>
<dbReference type="HAMAP" id="MF_00151">
    <property type="entry name" value="PPAT_bact"/>
    <property type="match status" value="1"/>
</dbReference>
<feature type="binding site" evidence="9">
    <location>
        <position position="82"/>
    </location>
    <ligand>
        <name>substrate</name>
    </ligand>
</feature>
<dbReference type="GO" id="GO:0005737">
    <property type="term" value="C:cytoplasm"/>
    <property type="evidence" value="ECO:0007669"/>
    <property type="project" value="UniProtKB-SubCell"/>
</dbReference>
<dbReference type="AlphaFoldDB" id="A0A9D9DAS1"/>
<keyword evidence="7 9" id="KW-0173">Coenzyme A biosynthesis</keyword>
<dbReference type="Proteomes" id="UP000823631">
    <property type="component" value="Unassembled WGS sequence"/>
</dbReference>
<feature type="binding site" evidence="9">
    <location>
        <begin position="132"/>
        <end position="138"/>
    </location>
    <ligand>
        <name>ATP</name>
        <dbReference type="ChEBI" id="CHEBI:30616"/>
    </ligand>
</feature>
<comment type="function">
    <text evidence="9">Reversibly transfers an adenylyl group from ATP to 4'-phosphopantetheine, yielding dephospho-CoA (dPCoA) and pyrophosphate.</text>
</comment>
<feature type="binding site" evidence="9">
    <location>
        <begin position="18"/>
        <end position="19"/>
    </location>
    <ligand>
        <name>ATP</name>
        <dbReference type="ChEBI" id="CHEBI:30616"/>
    </ligand>
</feature>
<dbReference type="GO" id="GO:0015937">
    <property type="term" value="P:coenzyme A biosynthetic process"/>
    <property type="evidence" value="ECO:0007669"/>
    <property type="project" value="UniProtKB-UniRule"/>
</dbReference>
<sequence>MTELKSAAGSRLAVFPGTFDPPTLGHFDIIKRASRLFDQLLIGCANSPSKHTYFSLEERSEMLRECCRSLPNVHVMGFSGLLVDFLKEQQAQVLVRGVRTVADYDYEIQLTGMYRTMMPELEIVLLPTSGELSFISSTLVREVLIHHGDISAFVPEAVAGLARAY</sequence>
<feature type="binding site" evidence="9">
    <location>
        <position position="107"/>
    </location>
    <ligand>
        <name>ATP</name>
        <dbReference type="ChEBI" id="CHEBI:30616"/>
    </ligand>
</feature>
<evidence type="ECO:0000313" key="11">
    <source>
        <dbReference type="EMBL" id="MBO8415940.1"/>
    </source>
</evidence>
<evidence type="ECO:0000313" key="12">
    <source>
        <dbReference type="Proteomes" id="UP000823631"/>
    </source>
</evidence>
<dbReference type="SUPFAM" id="SSF52374">
    <property type="entry name" value="Nucleotidylyl transferase"/>
    <property type="match status" value="1"/>
</dbReference>
<keyword evidence="5 9" id="KW-0067">ATP-binding</keyword>
<reference evidence="11" key="2">
    <citation type="journal article" date="2021" name="PeerJ">
        <title>Extensive microbial diversity within the chicken gut microbiome revealed by metagenomics and culture.</title>
        <authorList>
            <person name="Gilroy R."/>
            <person name="Ravi A."/>
            <person name="Getino M."/>
            <person name="Pursley I."/>
            <person name="Horton D.L."/>
            <person name="Alikhan N.F."/>
            <person name="Baker D."/>
            <person name="Gharbi K."/>
            <person name="Hall N."/>
            <person name="Watson M."/>
            <person name="Adriaenssens E.M."/>
            <person name="Foster-Nyarko E."/>
            <person name="Jarju S."/>
            <person name="Secka A."/>
            <person name="Antonio M."/>
            <person name="Oren A."/>
            <person name="Chaudhuri R.R."/>
            <person name="La Ragione R."/>
            <person name="Hildebrand F."/>
            <person name="Pallen M.J."/>
        </authorList>
    </citation>
    <scope>NUCLEOTIDE SEQUENCE</scope>
    <source>
        <strain evidence="11">17213</strain>
    </source>
</reference>
<evidence type="ECO:0000256" key="2">
    <source>
        <dbReference type="ARBA" id="ARBA00022679"/>
    </source>
</evidence>
<comment type="catalytic activity">
    <reaction evidence="8 9">
        <text>(R)-4'-phosphopantetheine + ATP + H(+) = 3'-dephospho-CoA + diphosphate</text>
        <dbReference type="Rhea" id="RHEA:19801"/>
        <dbReference type="ChEBI" id="CHEBI:15378"/>
        <dbReference type="ChEBI" id="CHEBI:30616"/>
        <dbReference type="ChEBI" id="CHEBI:33019"/>
        <dbReference type="ChEBI" id="CHEBI:57328"/>
        <dbReference type="ChEBI" id="CHEBI:61723"/>
        <dbReference type="EC" id="2.7.7.3"/>
    </reaction>
</comment>
<dbReference type="NCBIfam" id="TIGR00125">
    <property type="entry name" value="cyt_tran_rel"/>
    <property type="match status" value="1"/>
</dbReference>
<feature type="binding site" evidence="9">
    <location>
        <position position="50"/>
    </location>
    <ligand>
        <name>substrate</name>
    </ligand>
</feature>
<evidence type="ECO:0000256" key="6">
    <source>
        <dbReference type="ARBA" id="ARBA00022842"/>
    </source>
</evidence>
<organism evidence="11 12">
    <name type="scientific">Candidatus Avisuccinivibrio stercorigallinarum</name>
    <dbReference type="NCBI Taxonomy" id="2840704"/>
    <lineage>
        <taxon>Bacteria</taxon>
        <taxon>Pseudomonadati</taxon>
        <taxon>Pseudomonadota</taxon>
        <taxon>Gammaproteobacteria</taxon>
        <taxon>Aeromonadales</taxon>
        <taxon>Succinivibrionaceae</taxon>
        <taxon>Succinivibrionaceae incertae sedis</taxon>
        <taxon>Candidatus Avisuccinivibrio</taxon>
    </lineage>
</organism>
<dbReference type="InterPro" id="IPR004821">
    <property type="entry name" value="Cyt_trans-like"/>
</dbReference>
<feature type="site" description="Transition state stabilizer" evidence="9">
    <location>
        <position position="26"/>
    </location>
</feature>
<comment type="subunit">
    <text evidence="9">Homohexamer.</text>
</comment>
<evidence type="ECO:0000256" key="8">
    <source>
        <dbReference type="ARBA" id="ARBA00029346"/>
    </source>
</evidence>
<feature type="binding site" evidence="9">
    <location>
        <begin position="97"/>
        <end position="99"/>
    </location>
    <ligand>
        <name>ATP</name>
        <dbReference type="ChEBI" id="CHEBI:30616"/>
    </ligand>
</feature>
<dbReference type="Pfam" id="PF01467">
    <property type="entry name" value="CTP_transf_like"/>
    <property type="match status" value="1"/>
</dbReference>
<protein>
    <recommendedName>
        <fullName evidence="9">Phosphopantetheine adenylyltransferase</fullName>
        <ecNumber evidence="9">2.7.7.3</ecNumber>
    </recommendedName>
    <alternativeName>
        <fullName evidence="9">Dephospho-CoA pyrophosphorylase</fullName>
    </alternativeName>
    <alternativeName>
        <fullName evidence="9">Pantetheine-phosphate adenylyltransferase</fullName>
        <shortName evidence="9">PPAT</shortName>
    </alternativeName>
</protein>